<reference evidence="1 2" key="1">
    <citation type="submission" date="2015-08" db="EMBL/GenBank/DDBJ databases">
        <title>Next Generation Sequencing and Analysis of the Genome of Puccinia sorghi L Schw, the Causal Agent of Maize Common Rust.</title>
        <authorList>
            <person name="Rochi L."/>
            <person name="Burguener G."/>
            <person name="Darino M."/>
            <person name="Turjanski A."/>
            <person name="Kreff E."/>
            <person name="Dieguez M.J."/>
            <person name="Sacco F."/>
        </authorList>
    </citation>
    <scope>NUCLEOTIDE SEQUENCE [LARGE SCALE GENOMIC DNA]</scope>
    <source>
        <strain evidence="1 2">RO10H11247</strain>
    </source>
</reference>
<proteinExistence type="predicted"/>
<gene>
    <name evidence="1" type="ORF">VP01_2494g1</name>
</gene>
<dbReference type="EMBL" id="LAVV01007385">
    <property type="protein sequence ID" value="KNZ56115.1"/>
    <property type="molecule type" value="Genomic_DNA"/>
</dbReference>
<sequence>MSIFQIVSEIFQKKHDLWLFPGSARNGPLVILARLNQYQFFLFCCMVNLFLLKVSQFLCLGLCHLPVILKSQNQPIETPRYALVGDIDEETSSWLGPSLGDIGSVSKPLTKETSGRVFAFVFAHSSETRDVQFIFNWENMSLFEIKNYKPSIFFDTPQILFRHQEQNIIPGKIRINKDGLFDVRNEKVSPHIDFSSKGGILADDMAGLGKTLHNIKPPSAIHNYDSSIDNNCKLDERNQKTFPAISSQEKIIDCVKQCEEECNCFGHIQNTDSQ</sequence>
<name>A0A0L6V7M0_9BASI</name>
<dbReference type="VEuPathDB" id="FungiDB:VP01_2494g1"/>
<evidence type="ECO:0000313" key="2">
    <source>
        <dbReference type="Proteomes" id="UP000037035"/>
    </source>
</evidence>
<comment type="caution">
    <text evidence="1">The sequence shown here is derived from an EMBL/GenBank/DDBJ whole genome shotgun (WGS) entry which is preliminary data.</text>
</comment>
<dbReference type="AlphaFoldDB" id="A0A0L6V7M0"/>
<dbReference type="Proteomes" id="UP000037035">
    <property type="component" value="Unassembled WGS sequence"/>
</dbReference>
<organism evidence="1 2">
    <name type="scientific">Puccinia sorghi</name>
    <dbReference type="NCBI Taxonomy" id="27349"/>
    <lineage>
        <taxon>Eukaryota</taxon>
        <taxon>Fungi</taxon>
        <taxon>Dikarya</taxon>
        <taxon>Basidiomycota</taxon>
        <taxon>Pucciniomycotina</taxon>
        <taxon>Pucciniomycetes</taxon>
        <taxon>Pucciniales</taxon>
        <taxon>Pucciniaceae</taxon>
        <taxon>Puccinia</taxon>
    </lineage>
</organism>
<evidence type="ECO:0000313" key="1">
    <source>
        <dbReference type="EMBL" id="KNZ56115.1"/>
    </source>
</evidence>
<protein>
    <submittedName>
        <fullName evidence="1">Uncharacterized protein</fullName>
    </submittedName>
</protein>
<accession>A0A0L6V7M0</accession>
<keyword evidence="2" id="KW-1185">Reference proteome</keyword>